<dbReference type="AlphaFoldDB" id="A0A0C2ID76"/>
<reference evidence="2 3" key="1">
    <citation type="journal article" date="2014" name="BMC Genomics">
        <title>Comparative genomics of the major fungal agents of human and animal Sporotrichosis: Sporothrix schenckii and Sporothrix brasiliensis.</title>
        <authorList>
            <person name="Teixeira M.M."/>
            <person name="de Almeida L.G."/>
            <person name="Kubitschek-Barreira P."/>
            <person name="Alves F.L."/>
            <person name="Kioshima E.S."/>
            <person name="Abadio A.K."/>
            <person name="Fernandes L."/>
            <person name="Derengowski L.S."/>
            <person name="Ferreira K.S."/>
            <person name="Souza R.C."/>
            <person name="Ruiz J.C."/>
            <person name="de Andrade N.C."/>
            <person name="Paes H.C."/>
            <person name="Nicola A.M."/>
            <person name="Albuquerque P."/>
            <person name="Gerber A.L."/>
            <person name="Martins V.P."/>
            <person name="Peconick L.D."/>
            <person name="Neto A.V."/>
            <person name="Chaucanez C.B."/>
            <person name="Silva P.A."/>
            <person name="Cunha O.L."/>
            <person name="de Oliveira F.F."/>
            <person name="dos Santos T.C."/>
            <person name="Barros A.L."/>
            <person name="Soares M.A."/>
            <person name="de Oliveira L.M."/>
            <person name="Marini M.M."/>
            <person name="Villalobos-Duno H."/>
            <person name="Cunha M.M."/>
            <person name="de Hoog S."/>
            <person name="da Silveira J.F."/>
            <person name="Henrissat B."/>
            <person name="Nino-Vega G.A."/>
            <person name="Cisalpino P.S."/>
            <person name="Mora-Montes H.M."/>
            <person name="Almeida S.R."/>
            <person name="Stajich J.E."/>
            <person name="Lopes-Bezerra L.M."/>
            <person name="Vasconcelos A.T."/>
            <person name="Felipe M.S."/>
        </authorList>
    </citation>
    <scope>NUCLEOTIDE SEQUENCE [LARGE SCALE GENOMIC DNA]</scope>
    <source>
        <strain evidence="2 3">5110</strain>
    </source>
</reference>
<protein>
    <recommendedName>
        <fullName evidence="4">Duf1770 domain containing protein</fullName>
    </recommendedName>
</protein>
<organism evidence="2 3">
    <name type="scientific">Sporothrix brasiliensis 5110</name>
    <dbReference type="NCBI Taxonomy" id="1398154"/>
    <lineage>
        <taxon>Eukaryota</taxon>
        <taxon>Fungi</taxon>
        <taxon>Dikarya</taxon>
        <taxon>Ascomycota</taxon>
        <taxon>Pezizomycotina</taxon>
        <taxon>Sordariomycetes</taxon>
        <taxon>Sordariomycetidae</taxon>
        <taxon>Ophiostomatales</taxon>
        <taxon>Ophiostomataceae</taxon>
        <taxon>Sporothrix</taxon>
    </lineage>
</organism>
<feature type="region of interest" description="Disordered" evidence="1">
    <location>
        <begin position="71"/>
        <end position="92"/>
    </location>
</feature>
<dbReference type="GO" id="GO:0140580">
    <property type="term" value="F:mitochondrion autophagosome adaptor activity"/>
    <property type="evidence" value="ECO:0007669"/>
    <property type="project" value="InterPro"/>
</dbReference>
<dbReference type="InterPro" id="IPR013898">
    <property type="entry name" value="Atg43"/>
</dbReference>
<evidence type="ECO:0000256" key="1">
    <source>
        <dbReference type="SAM" id="MobiDB-lite"/>
    </source>
</evidence>
<feature type="region of interest" description="Disordered" evidence="1">
    <location>
        <begin position="47"/>
        <end position="66"/>
    </location>
</feature>
<gene>
    <name evidence="2" type="ORF">SPBR_05316</name>
</gene>
<dbReference type="Proteomes" id="UP000031575">
    <property type="component" value="Unassembled WGS sequence"/>
</dbReference>
<accession>A0A0C2ID76</accession>
<dbReference type="Pfam" id="PF08589">
    <property type="entry name" value="ATG43"/>
    <property type="match status" value="1"/>
</dbReference>
<dbReference type="GeneID" id="63678514"/>
<evidence type="ECO:0008006" key="4">
    <source>
        <dbReference type="Google" id="ProtNLM"/>
    </source>
</evidence>
<dbReference type="HOGENOM" id="CLU_101474_0_0_1"/>
<feature type="compositionally biased region" description="Acidic residues" evidence="1">
    <location>
        <begin position="71"/>
        <end position="82"/>
    </location>
</feature>
<dbReference type="GO" id="GO:0000423">
    <property type="term" value="P:mitophagy"/>
    <property type="evidence" value="ECO:0007669"/>
    <property type="project" value="InterPro"/>
</dbReference>
<proteinExistence type="predicted"/>
<dbReference type="RefSeq" id="XP_040615231.1">
    <property type="nucleotide sequence ID" value="XM_040763593.1"/>
</dbReference>
<evidence type="ECO:0000313" key="3">
    <source>
        <dbReference type="Proteomes" id="UP000031575"/>
    </source>
</evidence>
<name>A0A0C2ID76_9PEZI</name>
<dbReference type="PANTHER" id="PTHR38699:SF1">
    <property type="entry name" value="MITOPHAGY RECEPTOR ATG43"/>
    <property type="match status" value="1"/>
</dbReference>
<keyword evidence="3" id="KW-1185">Reference proteome</keyword>
<comment type="caution">
    <text evidence="2">The sequence shown here is derived from an EMBL/GenBank/DDBJ whole genome shotgun (WGS) entry which is preliminary data.</text>
</comment>
<sequence>MSSSVPLQIAETLQTAHIVHNPSAERDLAPSTAADIREPVVLETVSGRKTRRHGAVPELDEDPLELDALDDEEDEGEGEGEGGESPYSIIRPWDPSVDRSTHYGGRASSRPHQQLPPLPDLRFEQSYLHSLAAADTWWKVGLVTVRDQLLMPFVQGLLYNLAVCGWQYWNRASKLSGQSVGARVRRWWWGVNNWTIPGTGALTTVASAAERRPVNTQY</sequence>
<dbReference type="VEuPathDB" id="FungiDB:SPBR_05316"/>
<dbReference type="OrthoDB" id="2430343at2759"/>
<dbReference type="PANTHER" id="PTHR38699">
    <property type="entry name" value="CHROMOSOME 1, WHOLE GENOME SHOTGUN SEQUENCE"/>
    <property type="match status" value="1"/>
</dbReference>
<dbReference type="EMBL" id="AWTV01000010">
    <property type="protein sequence ID" value="KIH87221.1"/>
    <property type="molecule type" value="Genomic_DNA"/>
</dbReference>
<evidence type="ECO:0000313" key="2">
    <source>
        <dbReference type="EMBL" id="KIH87221.1"/>
    </source>
</evidence>